<organism evidence="1 3">
    <name type="scientific">Pichia angusta</name>
    <name type="common">Yeast</name>
    <name type="synonym">Hansenula polymorpha</name>
    <dbReference type="NCBI Taxonomy" id="870730"/>
    <lineage>
        <taxon>Eukaryota</taxon>
        <taxon>Fungi</taxon>
        <taxon>Dikarya</taxon>
        <taxon>Ascomycota</taxon>
        <taxon>Saccharomycotina</taxon>
        <taxon>Pichiomycetes</taxon>
        <taxon>Pichiales</taxon>
        <taxon>Pichiaceae</taxon>
        <taxon>Ogataea</taxon>
    </lineage>
</organism>
<accession>A0AAN6DKV0</accession>
<gene>
    <name evidence="1" type="ORF">KL928_000970</name>
    <name evidence="2" type="ORF">KL940_000471</name>
</gene>
<sequence>MEPEDDELSSISVESVISDFNDRQDLFVSVSVQGEDMNDTLDLTTSPVSKSSISSRPVAQSLLRNSNNELSRIIELKKLSRSVRTPEKLKYDVKNGSPLSKLNWMKLLNGYIRGSQKPLTFDESDFPLCLKTKLLSYAATKASLLSKFCADCSTILNSEKRTPIVVEGLIINHREELQDSKMASNEEEKSSRRGFLFFGKRATSLISYSSALDELVSVLERVEVESIPLSHKIERFVNHYYMSFIEKDYLTFVQEIEQESEFLIDNWKCELKITKQKS</sequence>
<dbReference type="Proteomes" id="UP001196530">
    <property type="component" value="Unassembled WGS sequence"/>
</dbReference>
<evidence type="ECO:0000313" key="2">
    <source>
        <dbReference type="EMBL" id="KAG7852770.1"/>
    </source>
</evidence>
<reference evidence="1 4" key="1">
    <citation type="journal article" date="2021" name="G3 (Bethesda)">
        <title>Genomic diversity, chromosomal rearrangements, and interspecies hybridization in the ogataea polymorpha species complex.</title>
        <authorList>
            <person name="Hanson S.J."/>
            <person name="Cinneide E.O."/>
            <person name="Salzberg L.I."/>
            <person name="Wolfe K.H."/>
            <person name="McGowan J."/>
            <person name="Fitzpatrick D.A."/>
            <person name="Matlin K."/>
        </authorList>
    </citation>
    <scope>NUCLEOTIDE SEQUENCE</scope>
    <source>
        <strain evidence="2">51-138</strain>
        <strain evidence="1">61-244</strain>
    </source>
</reference>
<evidence type="ECO:0000313" key="4">
    <source>
        <dbReference type="Proteomes" id="UP001197328"/>
    </source>
</evidence>
<dbReference type="RefSeq" id="XP_043061429.1">
    <property type="nucleotide sequence ID" value="XM_043206724.1"/>
</dbReference>
<evidence type="ECO:0000313" key="3">
    <source>
        <dbReference type="Proteomes" id="UP001196530"/>
    </source>
</evidence>
<name>A0AAN6DKV0_PICAN</name>
<protein>
    <submittedName>
        <fullName evidence="1">Uncharacterized protein</fullName>
    </submittedName>
</protein>
<dbReference type="EMBL" id="JAHLVD010000001">
    <property type="protein sequence ID" value="KAG7852770.1"/>
    <property type="molecule type" value="Genomic_DNA"/>
</dbReference>
<dbReference type="EMBL" id="JAHLUX010000002">
    <property type="protein sequence ID" value="KAG7820886.1"/>
    <property type="molecule type" value="Genomic_DNA"/>
</dbReference>
<dbReference type="GeneID" id="66125021"/>
<comment type="caution">
    <text evidence="1">The sequence shown here is derived from an EMBL/GenBank/DDBJ whole genome shotgun (WGS) entry which is preliminary data.</text>
</comment>
<dbReference type="Proteomes" id="UP001197328">
    <property type="component" value="Unassembled WGS sequence"/>
</dbReference>
<evidence type="ECO:0000313" key="1">
    <source>
        <dbReference type="EMBL" id="KAG7820886.1"/>
    </source>
</evidence>
<dbReference type="AlphaFoldDB" id="A0AAN6DKV0"/>
<keyword evidence="4" id="KW-1185">Reference proteome</keyword>
<proteinExistence type="predicted"/>